<dbReference type="InterPro" id="IPR008719">
    <property type="entry name" value="N2O_reductase_NosL"/>
</dbReference>
<accession>A0A074LU77</accession>
<dbReference type="SUPFAM" id="SSF160387">
    <property type="entry name" value="NosL/MerB-like"/>
    <property type="match status" value="1"/>
</dbReference>
<dbReference type="EMBL" id="JMIR01000006">
    <property type="protein sequence ID" value="KEO84110.1"/>
    <property type="molecule type" value="Genomic_DNA"/>
</dbReference>
<gene>
    <name evidence="1" type="ORF">EL26_06500</name>
</gene>
<comment type="caution">
    <text evidence="1">The sequence shown here is derived from an EMBL/GenBank/DDBJ whole genome shotgun (WGS) entry which is preliminary data.</text>
</comment>
<evidence type="ECO:0000313" key="1">
    <source>
        <dbReference type="EMBL" id="KEO84110.1"/>
    </source>
</evidence>
<dbReference type="Gene3D" id="3.30.70.2050">
    <property type="match status" value="1"/>
</dbReference>
<protein>
    <recommendedName>
        <fullName evidence="3">Lipoprotein</fullName>
    </recommendedName>
</protein>
<dbReference type="OrthoDB" id="9792749at2"/>
<dbReference type="AlphaFoldDB" id="A0A074LU77"/>
<proteinExistence type="predicted"/>
<dbReference type="Proteomes" id="UP000027931">
    <property type="component" value="Unassembled WGS sequence"/>
</dbReference>
<dbReference type="PANTHER" id="PTHR41247:SF1">
    <property type="entry name" value="HTH-TYPE TRANSCRIPTIONAL REPRESSOR YCNK"/>
    <property type="match status" value="1"/>
</dbReference>
<dbReference type="PROSITE" id="PS51257">
    <property type="entry name" value="PROKAR_LIPOPROTEIN"/>
    <property type="match status" value="1"/>
</dbReference>
<evidence type="ECO:0000313" key="2">
    <source>
        <dbReference type="Proteomes" id="UP000027931"/>
    </source>
</evidence>
<organism evidence="1 2">
    <name type="scientific">Tumebacillus flagellatus</name>
    <dbReference type="NCBI Taxonomy" id="1157490"/>
    <lineage>
        <taxon>Bacteria</taxon>
        <taxon>Bacillati</taxon>
        <taxon>Bacillota</taxon>
        <taxon>Bacilli</taxon>
        <taxon>Bacillales</taxon>
        <taxon>Alicyclobacillaceae</taxon>
        <taxon>Tumebacillus</taxon>
    </lineage>
</organism>
<dbReference type="Pfam" id="PF05573">
    <property type="entry name" value="NosL"/>
    <property type="match status" value="1"/>
</dbReference>
<keyword evidence="2" id="KW-1185">Reference proteome</keyword>
<dbReference type="STRING" id="1157490.EL26_06500"/>
<dbReference type="RefSeq" id="WP_038085724.1">
    <property type="nucleotide sequence ID" value="NZ_JMIR01000006.1"/>
</dbReference>
<dbReference type="eggNOG" id="COG4314">
    <property type="taxonomic scope" value="Bacteria"/>
</dbReference>
<dbReference type="PANTHER" id="PTHR41247">
    <property type="entry name" value="HTH-TYPE TRANSCRIPTIONAL REPRESSOR YCNK"/>
    <property type="match status" value="1"/>
</dbReference>
<sequence>MKKQRILYAVLAAMVIGTGLVGCGNETKPVAIDEKVDKCDVCNMLVKNNQFAVEVVQKNGKAMKFDDLGCLFKWTEKNGLEQVDTQFVRDYNTQEWVKLDDATYVFDKDVVTPMAYNVISFKAKSDAEAFLKKQGHGELLTYQELMQHIWEPNKEMMQKMMDMNKGMSGGNGMSGSDMKSGM</sequence>
<name>A0A074LU77_9BACL</name>
<evidence type="ECO:0008006" key="3">
    <source>
        <dbReference type="Google" id="ProtNLM"/>
    </source>
</evidence>
<reference evidence="1 2" key="1">
    <citation type="journal article" date="2013" name="Int. J. Syst. Evol. Microbiol.">
        <title>Tumebacillus flagellatus sp. nov., an alpha-amylase/pullulanase-producing bacterium isolated from cassava wastewater.</title>
        <authorList>
            <person name="Wang Q."/>
            <person name="Xie N."/>
            <person name="Qin Y."/>
            <person name="Shen N."/>
            <person name="Zhu J."/>
            <person name="Mi H."/>
            <person name="Huang R."/>
        </authorList>
    </citation>
    <scope>NUCLEOTIDE SEQUENCE [LARGE SCALE GENOMIC DNA]</scope>
    <source>
        <strain evidence="1 2">GST4</strain>
    </source>
</reference>